<dbReference type="SUPFAM" id="SSF56112">
    <property type="entry name" value="Protein kinase-like (PK-like)"/>
    <property type="match status" value="1"/>
</dbReference>
<protein>
    <recommendedName>
        <fullName evidence="2">non-specific serine/threonine protein kinase</fullName>
        <ecNumber evidence="2">2.7.11.1</ecNumber>
    </recommendedName>
</protein>
<evidence type="ECO:0000256" key="11">
    <source>
        <dbReference type="ARBA" id="ARBA00048679"/>
    </source>
</evidence>
<dbReference type="Pfam" id="PF00069">
    <property type="entry name" value="Pkinase"/>
    <property type="match status" value="1"/>
</dbReference>
<evidence type="ECO:0000256" key="7">
    <source>
        <dbReference type="ARBA" id="ARBA00022840"/>
    </source>
</evidence>
<dbReference type="SMART" id="SM00220">
    <property type="entry name" value="S_TKc"/>
    <property type="match status" value="1"/>
</dbReference>
<keyword evidence="5" id="KW-0812">Transmembrane</keyword>
<dbReference type="EC" id="2.7.11.1" evidence="2"/>
<dbReference type="AlphaFoldDB" id="A0A835IFH8"/>
<evidence type="ECO:0000256" key="8">
    <source>
        <dbReference type="ARBA" id="ARBA00022989"/>
    </source>
</evidence>
<dbReference type="OrthoDB" id="4062651at2759"/>
<dbReference type="PROSITE" id="PS50011">
    <property type="entry name" value="PROTEIN_KINASE_DOM"/>
    <property type="match status" value="1"/>
</dbReference>
<evidence type="ECO:0000313" key="14">
    <source>
        <dbReference type="Proteomes" id="UP000631114"/>
    </source>
</evidence>
<dbReference type="GO" id="GO:0005524">
    <property type="term" value="F:ATP binding"/>
    <property type="evidence" value="ECO:0007669"/>
    <property type="project" value="UniProtKB-KW"/>
</dbReference>
<accession>A0A835IFH8</accession>
<dbReference type="GO" id="GO:0004674">
    <property type="term" value="F:protein serine/threonine kinase activity"/>
    <property type="evidence" value="ECO:0007669"/>
    <property type="project" value="UniProtKB-KW"/>
</dbReference>
<comment type="catalytic activity">
    <reaction evidence="10">
        <text>L-threonyl-[protein] + ATP = O-phospho-L-threonyl-[protein] + ADP + H(+)</text>
        <dbReference type="Rhea" id="RHEA:46608"/>
        <dbReference type="Rhea" id="RHEA-COMP:11060"/>
        <dbReference type="Rhea" id="RHEA-COMP:11605"/>
        <dbReference type="ChEBI" id="CHEBI:15378"/>
        <dbReference type="ChEBI" id="CHEBI:30013"/>
        <dbReference type="ChEBI" id="CHEBI:30616"/>
        <dbReference type="ChEBI" id="CHEBI:61977"/>
        <dbReference type="ChEBI" id="CHEBI:456216"/>
        <dbReference type="EC" id="2.7.11.1"/>
    </reaction>
</comment>
<gene>
    <name evidence="13" type="ORF">IFM89_033065</name>
</gene>
<dbReference type="InterPro" id="IPR000719">
    <property type="entry name" value="Prot_kinase_dom"/>
</dbReference>
<dbReference type="Gene3D" id="1.10.510.10">
    <property type="entry name" value="Transferase(Phosphotransferase) domain 1"/>
    <property type="match status" value="1"/>
</dbReference>
<evidence type="ECO:0000313" key="13">
    <source>
        <dbReference type="EMBL" id="KAF9616995.1"/>
    </source>
</evidence>
<evidence type="ECO:0000256" key="3">
    <source>
        <dbReference type="ARBA" id="ARBA00022527"/>
    </source>
</evidence>
<evidence type="ECO:0000256" key="5">
    <source>
        <dbReference type="ARBA" id="ARBA00022692"/>
    </source>
</evidence>
<keyword evidence="4" id="KW-0808">Transferase</keyword>
<dbReference type="PANTHER" id="PTHR47982:SF3">
    <property type="entry name" value="PROTEIN KINASE DOMAIN-CONTAINING PROTEIN"/>
    <property type="match status" value="1"/>
</dbReference>
<evidence type="ECO:0000256" key="4">
    <source>
        <dbReference type="ARBA" id="ARBA00022679"/>
    </source>
</evidence>
<sequence>MIASVKIEIATLGLPSGICPLVLTVTGSGNGDDVKEKKPDPSIYLTAAKHYELAWKLVNKEQRAAAFTSINRRQRKATHPQTNMAGEDTLVWELEASRSPTAEGKDVVPWDARVNIITGIAKAMNHLHEKDIIYRDMKSENVLLDNNLKPLLTDFGGVCHLDAPTTLVAYSAFYRDPAYDHPWIPNKAHDVYSFGIFVLEVVSGVRPGQGLQSSGTLVQKLDSTSTVGAKTLLDPALGDDYVEDSLKLMVNLARQCVKTGVNERLGMAQVVAILTDPMELEAA</sequence>
<comment type="caution">
    <text evidence="13">The sequence shown here is derived from an EMBL/GenBank/DDBJ whole genome shotgun (WGS) entry which is preliminary data.</text>
</comment>
<evidence type="ECO:0000256" key="10">
    <source>
        <dbReference type="ARBA" id="ARBA00047899"/>
    </source>
</evidence>
<dbReference type="EMBL" id="JADFTS010000003">
    <property type="protein sequence ID" value="KAF9616995.1"/>
    <property type="molecule type" value="Genomic_DNA"/>
</dbReference>
<keyword evidence="8" id="KW-1133">Transmembrane helix</keyword>
<comment type="subcellular location">
    <subcellularLocation>
        <location evidence="1">Cell membrane</location>
        <topology evidence="1">Single-pass membrane protein</topology>
    </subcellularLocation>
</comment>
<keyword evidence="3" id="KW-0418">Kinase</keyword>
<proteinExistence type="predicted"/>
<dbReference type="InterPro" id="IPR047117">
    <property type="entry name" value="PERK1-13-like"/>
</dbReference>
<evidence type="ECO:0000256" key="6">
    <source>
        <dbReference type="ARBA" id="ARBA00022741"/>
    </source>
</evidence>
<evidence type="ECO:0000256" key="9">
    <source>
        <dbReference type="ARBA" id="ARBA00023136"/>
    </source>
</evidence>
<dbReference type="PROSITE" id="PS00108">
    <property type="entry name" value="PROTEIN_KINASE_ST"/>
    <property type="match status" value="1"/>
</dbReference>
<organism evidence="13 14">
    <name type="scientific">Coptis chinensis</name>
    <dbReference type="NCBI Taxonomy" id="261450"/>
    <lineage>
        <taxon>Eukaryota</taxon>
        <taxon>Viridiplantae</taxon>
        <taxon>Streptophyta</taxon>
        <taxon>Embryophyta</taxon>
        <taxon>Tracheophyta</taxon>
        <taxon>Spermatophyta</taxon>
        <taxon>Magnoliopsida</taxon>
        <taxon>Ranunculales</taxon>
        <taxon>Ranunculaceae</taxon>
        <taxon>Coptidoideae</taxon>
        <taxon>Coptis</taxon>
    </lineage>
</organism>
<feature type="domain" description="Protein kinase" evidence="12">
    <location>
        <begin position="1"/>
        <end position="279"/>
    </location>
</feature>
<dbReference type="GO" id="GO:0005886">
    <property type="term" value="C:plasma membrane"/>
    <property type="evidence" value="ECO:0007669"/>
    <property type="project" value="UniProtKB-SubCell"/>
</dbReference>
<evidence type="ECO:0000256" key="1">
    <source>
        <dbReference type="ARBA" id="ARBA00004162"/>
    </source>
</evidence>
<name>A0A835IFH8_9MAGN</name>
<reference evidence="13 14" key="1">
    <citation type="submission" date="2020-10" db="EMBL/GenBank/DDBJ databases">
        <title>The Coptis chinensis genome and diversification of protoberbering-type alkaloids.</title>
        <authorList>
            <person name="Wang B."/>
            <person name="Shu S."/>
            <person name="Song C."/>
            <person name="Liu Y."/>
        </authorList>
    </citation>
    <scope>NUCLEOTIDE SEQUENCE [LARGE SCALE GENOMIC DNA]</scope>
    <source>
        <strain evidence="13">HL-2020</strain>
        <tissue evidence="13">Leaf</tissue>
    </source>
</reference>
<comment type="catalytic activity">
    <reaction evidence="11">
        <text>L-seryl-[protein] + ATP = O-phospho-L-seryl-[protein] + ADP + H(+)</text>
        <dbReference type="Rhea" id="RHEA:17989"/>
        <dbReference type="Rhea" id="RHEA-COMP:9863"/>
        <dbReference type="Rhea" id="RHEA-COMP:11604"/>
        <dbReference type="ChEBI" id="CHEBI:15378"/>
        <dbReference type="ChEBI" id="CHEBI:29999"/>
        <dbReference type="ChEBI" id="CHEBI:30616"/>
        <dbReference type="ChEBI" id="CHEBI:83421"/>
        <dbReference type="ChEBI" id="CHEBI:456216"/>
        <dbReference type="EC" id="2.7.11.1"/>
    </reaction>
</comment>
<evidence type="ECO:0000259" key="12">
    <source>
        <dbReference type="PROSITE" id="PS50011"/>
    </source>
</evidence>
<dbReference type="InterPro" id="IPR011009">
    <property type="entry name" value="Kinase-like_dom_sf"/>
</dbReference>
<keyword evidence="3" id="KW-0723">Serine/threonine-protein kinase</keyword>
<keyword evidence="6" id="KW-0547">Nucleotide-binding</keyword>
<dbReference type="Proteomes" id="UP000631114">
    <property type="component" value="Unassembled WGS sequence"/>
</dbReference>
<keyword evidence="9" id="KW-0472">Membrane</keyword>
<dbReference type="PANTHER" id="PTHR47982">
    <property type="entry name" value="PROLINE-RICH RECEPTOR-LIKE PROTEIN KINASE PERK4"/>
    <property type="match status" value="1"/>
</dbReference>
<evidence type="ECO:0000256" key="2">
    <source>
        <dbReference type="ARBA" id="ARBA00012513"/>
    </source>
</evidence>
<keyword evidence="7" id="KW-0067">ATP-binding</keyword>
<keyword evidence="14" id="KW-1185">Reference proteome</keyword>
<dbReference type="InterPro" id="IPR008271">
    <property type="entry name" value="Ser/Thr_kinase_AS"/>
</dbReference>